<accession>A0A136IUM1</accession>
<dbReference type="EMBL" id="KQ964258">
    <property type="protein sequence ID" value="KXJ88598.1"/>
    <property type="molecule type" value="Genomic_DNA"/>
</dbReference>
<evidence type="ECO:0000313" key="2">
    <source>
        <dbReference type="Proteomes" id="UP000070501"/>
    </source>
</evidence>
<evidence type="ECO:0000313" key="1">
    <source>
        <dbReference type="EMBL" id="KXJ88598.1"/>
    </source>
</evidence>
<gene>
    <name evidence="1" type="ORF">Micbo1qcDRAFT_166665</name>
</gene>
<proteinExistence type="predicted"/>
<dbReference type="Proteomes" id="UP000070501">
    <property type="component" value="Unassembled WGS sequence"/>
</dbReference>
<evidence type="ECO:0008006" key="3">
    <source>
        <dbReference type="Google" id="ProtNLM"/>
    </source>
</evidence>
<organism evidence="1 2">
    <name type="scientific">Microdochium bolleyi</name>
    <dbReference type="NCBI Taxonomy" id="196109"/>
    <lineage>
        <taxon>Eukaryota</taxon>
        <taxon>Fungi</taxon>
        <taxon>Dikarya</taxon>
        <taxon>Ascomycota</taxon>
        <taxon>Pezizomycotina</taxon>
        <taxon>Sordariomycetes</taxon>
        <taxon>Xylariomycetidae</taxon>
        <taxon>Xylariales</taxon>
        <taxon>Microdochiaceae</taxon>
        <taxon>Microdochium</taxon>
    </lineage>
</organism>
<dbReference type="AlphaFoldDB" id="A0A136IUM1"/>
<dbReference type="InParanoid" id="A0A136IUM1"/>
<protein>
    <recommendedName>
        <fullName evidence="3">SnoaL-like domain-containing protein</fullName>
    </recommendedName>
</protein>
<dbReference type="OrthoDB" id="414540at2759"/>
<name>A0A136IUM1_9PEZI</name>
<sequence>MAPSELYTHLLDLAQRHAAGADILSLRHRDAVHRWGHARLVSQHPCLQHALSNADLLAHFQSTGKLLESCKGETHDIMVDEHQRKATIWMSYFLVTVASEEVVENDLIWTLRFSDEEKVEDVRIVESVEFIDATASGRANQLLRQAGVEIGEDVMGGLGVVLWS</sequence>
<keyword evidence="2" id="KW-1185">Reference proteome</keyword>
<reference evidence="2" key="1">
    <citation type="submission" date="2016-02" db="EMBL/GenBank/DDBJ databases">
        <title>Draft genome sequence of Microdochium bolleyi, a fungal endophyte of beachgrass.</title>
        <authorList>
            <consortium name="DOE Joint Genome Institute"/>
            <person name="David A.S."/>
            <person name="May G."/>
            <person name="Haridas S."/>
            <person name="Lim J."/>
            <person name="Wang M."/>
            <person name="Labutti K."/>
            <person name="Lipzen A."/>
            <person name="Barry K."/>
            <person name="Grigoriev I.V."/>
        </authorList>
    </citation>
    <scope>NUCLEOTIDE SEQUENCE [LARGE SCALE GENOMIC DNA]</scope>
    <source>
        <strain evidence="2">J235TASD1</strain>
    </source>
</reference>